<dbReference type="SUPFAM" id="SSF49373">
    <property type="entry name" value="Invasin/intimin cell-adhesion fragments"/>
    <property type="match status" value="1"/>
</dbReference>
<proteinExistence type="predicted"/>
<organism evidence="1 2">
    <name type="scientific">Marivirga tractuosa (strain ATCC 23168 / DSM 4126 / NBRC 15989 / NCIMB 1408 / VKM B-1430 / H-43)</name>
    <name type="common">Microscilla tractuosa</name>
    <name type="synonym">Flexibacter tractuosus</name>
    <dbReference type="NCBI Taxonomy" id="643867"/>
    <lineage>
        <taxon>Bacteria</taxon>
        <taxon>Pseudomonadati</taxon>
        <taxon>Bacteroidota</taxon>
        <taxon>Cytophagia</taxon>
        <taxon>Cytophagales</taxon>
        <taxon>Marivirgaceae</taxon>
        <taxon>Marivirga</taxon>
    </lineage>
</organism>
<dbReference type="STRING" id="643867.Ftrac_2993"/>
<dbReference type="KEGG" id="mtt:Ftrac_2993"/>
<dbReference type="AlphaFoldDB" id="E4TTG6"/>
<dbReference type="RefSeq" id="WP_013455112.1">
    <property type="nucleotide sequence ID" value="NC_014759.1"/>
</dbReference>
<dbReference type="Proteomes" id="UP000008720">
    <property type="component" value="Chromosome"/>
</dbReference>
<keyword evidence="2" id="KW-1185">Reference proteome</keyword>
<protein>
    <submittedName>
        <fullName evidence="1">Uncharacterized protein</fullName>
    </submittedName>
</protein>
<sequence>MKKYLFILIIFTSCIDLEEFGGENYYKTGIKVVYNDADFIADGKDSLRIAVIMPREANEEFRTVKFKASQGVFFENEKSEYVTETAFRSGSDSIEFIAILKASTSTENFNLNIQIPELYITNRLVRPKKSYPEAMEINSNKVKVLNDGVDFLEISVKLTKDNGKVTQGHNVSFTYNDTITMDNNLYFKNYSASDSNGVSSIRFYPYNIEASSEPRYITVSTETSNGLIEEQYEFVISE</sequence>
<dbReference type="InterPro" id="IPR008964">
    <property type="entry name" value="Invasin/intimin_cell_adhesion"/>
</dbReference>
<reference evidence="1 2" key="1">
    <citation type="journal article" date="2011" name="Stand. Genomic Sci.">
        <title>Complete genome sequence of Marivirga tractuosa type strain (H-43).</title>
        <authorList>
            <person name="Pagani I."/>
            <person name="Chertkov O."/>
            <person name="Lapidus A."/>
            <person name="Lucas S."/>
            <person name="Del Rio T.G."/>
            <person name="Tice H."/>
            <person name="Copeland A."/>
            <person name="Cheng J.F."/>
            <person name="Nolan M."/>
            <person name="Saunders E."/>
            <person name="Pitluck S."/>
            <person name="Held B."/>
            <person name="Goodwin L."/>
            <person name="Liolios K."/>
            <person name="Ovchinikova G."/>
            <person name="Ivanova N."/>
            <person name="Mavromatis K."/>
            <person name="Pati A."/>
            <person name="Chen A."/>
            <person name="Palaniappan K."/>
            <person name="Land M."/>
            <person name="Hauser L."/>
            <person name="Jeffries C.D."/>
            <person name="Detter J.C."/>
            <person name="Han C."/>
            <person name="Tapia R."/>
            <person name="Ngatchou-Djao O.D."/>
            <person name="Rohde M."/>
            <person name="Goker M."/>
            <person name="Spring S."/>
            <person name="Sikorski J."/>
            <person name="Woyke T."/>
            <person name="Bristow J."/>
            <person name="Eisen J.A."/>
            <person name="Markowitz V."/>
            <person name="Hugenholtz P."/>
            <person name="Klenk H.P."/>
            <person name="Kyrpides N.C."/>
        </authorList>
    </citation>
    <scope>NUCLEOTIDE SEQUENCE [LARGE SCALE GENOMIC DNA]</scope>
    <source>
        <strain evidence="2">ATCC 23168 / DSM 4126 / NBRC 15989 / NCIMB 1408 / VKM B-1430 / H-43</strain>
    </source>
</reference>
<dbReference type="Gene3D" id="2.60.40.10">
    <property type="entry name" value="Immunoglobulins"/>
    <property type="match status" value="1"/>
</dbReference>
<dbReference type="HOGENOM" id="CLU_1164762_0_0_10"/>
<gene>
    <name evidence="1" type="ordered locus">Ftrac_2993</name>
</gene>
<name>E4TTG6_MARTH</name>
<evidence type="ECO:0000313" key="1">
    <source>
        <dbReference type="EMBL" id="ADR22969.1"/>
    </source>
</evidence>
<dbReference type="InterPro" id="IPR013783">
    <property type="entry name" value="Ig-like_fold"/>
</dbReference>
<accession>E4TTG6</accession>
<evidence type="ECO:0000313" key="2">
    <source>
        <dbReference type="Proteomes" id="UP000008720"/>
    </source>
</evidence>
<dbReference type="EMBL" id="CP002349">
    <property type="protein sequence ID" value="ADR22969.1"/>
    <property type="molecule type" value="Genomic_DNA"/>
</dbReference>